<dbReference type="Proteomes" id="UP000663866">
    <property type="component" value="Unassembled WGS sequence"/>
</dbReference>
<dbReference type="OrthoDB" id="6159421at2759"/>
<evidence type="ECO:0000313" key="4">
    <source>
        <dbReference type="EMBL" id="CAF4628377.1"/>
    </source>
</evidence>
<dbReference type="Proteomes" id="UP000663834">
    <property type="component" value="Unassembled WGS sequence"/>
</dbReference>
<evidence type="ECO:0000313" key="2">
    <source>
        <dbReference type="EMBL" id="CAF4001763.1"/>
    </source>
</evidence>
<evidence type="ECO:0000313" key="5">
    <source>
        <dbReference type="EMBL" id="CAF5172286.1"/>
    </source>
</evidence>
<evidence type="ECO:0000313" key="1">
    <source>
        <dbReference type="EMBL" id="CAF1661005.1"/>
    </source>
</evidence>
<protein>
    <recommendedName>
        <fullName evidence="7">HAT C-terminal dimerisation domain-containing protein</fullName>
    </recommendedName>
</protein>
<reference evidence="2" key="1">
    <citation type="submission" date="2021-02" db="EMBL/GenBank/DDBJ databases">
        <authorList>
            <person name="Nowell W R."/>
        </authorList>
    </citation>
    <scope>NUCLEOTIDE SEQUENCE</scope>
</reference>
<dbReference type="PANTHER" id="PTHR46880:SF5">
    <property type="entry name" value="DUF4371 DOMAIN-CONTAINING PROTEIN"/>
    <property type="match status" value="1"/>
</dbReference>
<dbReference type="PANTHER" id="PTHR46880">
    <property type="entry name" value="RAS-ASSOCIATING DOMAIN-CONTAINING PROTEIN"/>
    <property type="match status" value="1"/>
</dbReference>
<dbReference type="Proteomes" id="UP000663842">
    <property type="component" value="Unassembled WGS sequence"/>
</dbReference>
<dbReference type="EMBL" id="CAJOBG010002361">
    <property type="protein sequence ID" value="CAF4001763.1"/>
    <property type="molecule type" value="Genomic_DNA"/>
</dbReference>
<organism evidence="2 6">
    <name type="scientific">Rotaria magnacalcarata</name>
    <dbReference type="NCBI Taxonomy" id="392030"/>
    <lineage>
        <taxon>Eukaryota</taxon>
        <taxon>Metazoa</taxon>
        <taxon>Spiralia</taxon>
        <taxon>Gnathifera</taxon>
        <taxon>Rotifera</taxon>
        <taxon>Eurotatoria</taxon>
        <taxon>Bdelloidea</taxon>
        <taxon>Philodinida</taxon>
        <taxon>Philodinidae</taxon>
        <taxon>Rotaria</taxon>
    </lineage>
</organism>
<dbReference type="EMBL" id="CAJNOW010017866">
    <property type="protein sequence ID" value="CAF1661005.1"/>
    <property type="molecule type" value="Genomic_DNA"/>
</dbReference>
<sequence length="158" mass="18396">MQTDLNSSATKFINYTLQSIDERFGEDSRIMMDNISMFTKLNEYNNDEVLKNPLINLYCSPMHYNHKGTDHKILTTLPIGSNECERSFSTLQRIRTKRRNKLSFTALETAVKFSILKPHVTEADLDDIVQNFVMQPGRAKARSIYIYIQKNYDDSEDE</sequence>
<dbReference type="AlphaFoldDB" id="A0A819NQX0"/>
<dbReference type="Proteomes" id="UP000681967">
    <property type="component" value="Unassembled WGS sequence"/>
</dbReference>
<comment type="caution">
    <text evidence="2">The sequence shown here is derived from an EMBL/GenBank/DDBJ whole genome shotgun (WGS) entry which is preliminary data.</text>
</comment>
<proteinExistence type="predicted"/>
<dbReference type="EMBL" id="CAJOBF010011963">
    <property type="protein sequence ID" value="CAF4312527.1"/>
    <property type="molecule type" value="Genomic_DNA"/>
</dbReference>
<dbReference type="EMBL" id="CAJOBH010104215">
    <property type="protein sequence ID" value="CAF4628377.1"/>
    <property type="molecule type" value="Genomic_DNA"/>
</dbReference>
<evidence type="ECO:0000313" key="3">
    <source>
        <dbReference type="EMBL" id="CAF4312527.1"/>
    </source>
</evidence>
<keyword evidence="6" id="KW-1185">Reference proteome</keyword>
<gene>
    <name evidence="4" type="ORF">BYL167_LOCUS41259</name>
    <name evidence="1" type="ORF">KQP761_LOCUS32040</name>
    <name evidence="2" type="ORF">OVN521_LOCUS15089</name>
    <name evidence="5" type="ORF">SMN809_LOCUS66109</name>
    <name evidence="3" type="ORF">UXM345_LOCUS34020</name>
</gene>
<evidence type="ECO:0008006" key="7">
    <source>
        <dbReference type="Google" id="ProtNLM"/>
    </source>
</evidence>
<dbReference type="EMBL" id="CAJOBI010312694">
    <property type="protein sequence ID" value="CAF5172286.1"/>
    <property type="molecule type" value="Genomic_DNA"/>
</dbReference>
<evidence type="ECO:0000313" key="6">
    <source>
        <dbReference type="Proteomes" id="UP000663866"/>
    </source>
</evidence>
<name>A0A819NQX0_9BILA</name>
<accession>A0A819NQX0</accession>
<dbReference type="Proteomes" id="UP000676336">
    <property type="component" value="Unassembled WGS sequence"/>
</dbReference>